<dbReference type="AlphaFoldDB" id="A0A2A6DY57"/>
<name>A0A2A6DY57_9BACL</name>
<evidence type="ECO:0000259" key="1">
    <source>
        <dbReference type="Pfam" id="PF12760"/>
    </source>
</evidence>
<dbReference type="Pfam" id="PF12760">
    <property type="entry name" value="Zn_ribbon_IS1595"/>
    <property type="match status" value="1"/>
</dbReference>
<protein>
    <recommendedName>
        <fullName evidence="1">Transposase zinc-ribbon domain-containing protein</fullName>
    </recommendedName>
</protein>
<gene>
    <name evidence="2" type="ORF">BLM47_11605</name>
</gene>
<sequence length="303" mass="34781">MKDLIALFKAAMPDGAVKSDVADSIGALNSEDECAELLVRLRWPDGFRCRRCGCGHAYRVAGRRLPLYECVRCKFQTSPIAGTVMEGSRTPLVKWFCAVRCLAQDGGITAKALARRIGVTYKTAWTILHKLRRAICEDDRKRKLTGAVRICDGEYRPLMGYTSSIWRDPREFPVLIGFSETSDGRPLAIKLKEVAKPSSDRSWTNKNDIWNFVEEHCEENARPVEISIGRFRAPKWKKALPFFLEARRWLREKFGGIKRKHRQAYWDEYAFRLNAFFGGDCVFSRLLVLCAQSRRTTYRQLVS</sequence>
<proteinExistence type="predicted"/>
<evidence type="ECO:0000313" key="2">
    <source>
        <dbReference type="EMBL" id="PDO09622.1"/>
    </source>
</evidence>
<accession>A0A2A6DY57</accession>
<organism evidence="2 3">
    <name type="scientific">Candidatus Reconcilbacillus cellulovorans</name>
    <dbReference type="NCBI Taxonomy" id="1906605"/>
    <lineage>
        <taxon>Bacteria</taxon>
        <taxon>Bacillati</taxon>
        <taxon>Bacillota</taxon>
        <taxon>Bacilli</taxon>
        <taxon>Bacillales</taxon>
        <taxon>Paenibacillaceae</taxon>
        <taxon>Candidatus Reconcilbacillus</taxon>
    </lineage>
</organism>
<comment type="caution">
    <text evidence="2">The sequence shown here is derived from an EMBL/GenBank/DDBJ whole genome shotgun (WGS) entry which is preliminary data.</text>
</comment>
<dbReference type="Proteomes" id="UP000243688">
    <property type="component" value="Unassembled WGS sequence"/>
</dbReference>
<dbReference type="InterPro" id="IPR024442">
    <property type="entry name" value="Transposase_Zn_ribbon"/>
</dbReference>
<dbReference type="EMBL" id="MOXJ01000033">
    <property type="protein sequence ID" value="PDO09622.1"/>
    <property type="molecule type" value="Genomic_DNA"/>
</dbReference>
<feature type="domain" description="Transposase zinc-ribbon" evidence="1">
    <location>
        <begin position="30"/>
        <end position="74"/>
    </location>
</feature>
<evidence type="ECO:0000313" key="3">
    <source>
        <dbReference type="Proteomes" id="UP000243688"/>
    </source>
</evidence>
<reference evidence="2 3" key="1">
    <citation type="submission" date="2016-12" db="EMBL/GenBank/DDBJ databases">
        <title>Candidatus Reconcilibacillus cellulovorans genome.</title>
        <authorList>
            <person name="Kolinko S."/>
            <person name="Wu Y.-W."/>
            <person name="Tachea F."/>
            <person name="Denzel E."/>
            <person name="Hiras J."/>
            <person name="Baecker N."/>
            <person name="Chan L.J."/>
            <person name="Eichorst S.A."/>
            <person name="Frey D."/>
            <person name="Adams P.D."/>
            <person name="Pray T."/>
            <person name="Tanjore D."/>
            <person name="Petzold C.J."/>
            <person name="Gladden J.M."/>
            <person name="Simmons B.A."/>
            <person name="Singer S.W."/>
        </authorList>
    </citation>
    <scope>NUCLEOTIDE SEQUENCE [LARGE SCALE GENOMIC DNA]</scope>
    <source>
        <strain evidence="2">JTherm</strain>
    </source>
</reference>